<dbReference type="InterPro" id="IPR012132">
    <property type="entry name" value="GMC_OxRdtase"/>
</dbReference>
<comment type="caution">
    <text evidence="8">The sequence shown here is derived from an EMBL/GenBank/DDBJ whole genome shotgun (WGS) entry which is preliminary data.</text>
</comment>
<protein>
    <submittedName>
        <fullName evidence="8">Alcohol oxidase</fullName>
    </submittedName>
</protein>
<evidence type="ECO:0000259" key="6">
    <source>
        <dbReference type="PROSITE" id="PS00623"/>
    </source>
</evidence>
<dbReference type="OrthoDB" id="269227at2759"/>
<feature type="binding site" evidence="4">
    <location>
        <begin position="536"/>
        <end position="537"/>
    </location>
    <ligand>
        <name>FAD</name>
        <dbReference type="ChEBI" id="CHEBI:57692"/>
    </ligand>
</feature>
<evidence type="ECO:0000256" key="1">
    <source>
        <dbReference type="ARBA" id="ARBA00010790"/>
    </source>
</evidence>
<feature type="binding site" evidence="4">
    <location>
        <begin position="582"/>
        <end position="583"/>
    </location>
    <ligand>
        <name>FAD</name>
        <dbReference type="ChEBI" id="CHEBI:57692"/>
    </ligand>
</feature>
<dbReference type="GeneID" id="36559384"/>
<dbReference type="RefSeq" id="XP_024701820.1">
    <property type="nucleotide sequence ID" value="XM_024851685.1"/>
</dbReference>
<feature type="domain" description="Glucose-methanol-choline oxidoreductase N-terminal" evidence="6">
    <location>
        <begin position="110"/>
        <end position="133"/>
    </location>
</feature>
<name>A0A2I2G0X1_9EURO</name>
<keyword evidence="2" id="KW-0325">Glycoprotein</keyword>
<evidence type="ECO:0000259" key="7">
    <source>
        <dbReference type="PROSITE" id="PS00624"/>
    </source>
</evidence>
<dbReference type="PANTHER" id="PTHR11552:SF138">
    <property type="entry name" value="DEHYDROGENASE PKFF-RELATED"/>
    <property type="match status" value="1"/>
</dbReference>
<feature type="domain" description="Glucose-methanol-choline oxidoreductase N-terminal" evidence="7">
    <location>
        <begin position="300"/>
        <end position="314"/>
    </location>
</feature>
<dbReference type="PANTHER" id="PTHR11552">
    <property type="entry name" value="GLUCOSE-METHANOL-CHOLINE GMC OXIDOREDUCTASE"/>
    <property type="match status" value="1"/>
</dbReference>
<reference evidence="8 9" key="1">
    <citation type="submission" date="2016-12" db="EMBL/GenBank/DDBJ databases">
        <title>The genomes of Aspergillus section Nigri reveals drivers in fungal speciation.</title>
        <authorList>
            <consortium name="DOE Joint Genome Institute"/>
            <person name="Vesth T.C."/>
            <person name="Nybo J."/>
            <person name="Theobald S."/>
            <person name="Brandl J."/>
            <person name="Frisvad J.C."/>
            <person name="Nielsen K.F."/>
            <person name="Lyhne E.K."/>
            <person name="Kogle M.E."/>
            <person name="Kuo A."/>
            <person name="Riley R."/>
            <person name="Clum A."/>
            <person name="Nolan M."/>
            <person name="Lipzen A."/>
            <person name="Salamov A."/>
            <person name="Henrissat B."/>
            <person name="Wiebenga A."/>
            <person name="De Vries R.P."/>
            <person name="Grigoriev I.V."/>
            <person name="Mortensen U.H."/>
            <person name="Andersen M.R."/>
            <person name="Baker S.E."/>
        </authorList>
    </citation>
    <scope>NUCLEOTIDE SEQUENCE [LARGE SCALE GENOMIC DNA]</scope>
    <source>
        <strain evidence="8 9">IBT 23096</strain>
    </source>
</reference>
<evidence type="ECO:0000256" key="5">
    <source>
        <dbReference type="RuleBase" id="RU003968"/>
    </source>
</evidence>
<feature type="active site" description="Proton donor" evidence="3">
    <location>
        <position position="537"/>
    </location>
</feature>
<feature type="active site" description="Proton acceptor" evidence="3">
    <location>
        <position position="581"/>
    </location>
</feature>
<accession>A0A2I2G0X1</accession>
<keyword evidence="9" id="KW-1185">Reference proteome</keyword>
<dbReference type="STRING" id="1392250.A0A2I2G0X1"/>
<organism evidence="8 9">
    <name type="scientific">Aspergillus steynii IBT 23096</name>
    <dbReference type="NCBI Taxonomy" id="1392250"/>
    <lineage>
        <taxon>Eukaryota</taxon>
        <taxon>Fungi</taxon>
        <taxon>Dikarya</taxon>
        <taxon>Ascomycota</taxon>
        <taxon>Pezizomycotina</taxon>
        <taxon>Eurotiomycetes</taxon>
        <taxon>Eurotiomycetidae</taxon>
        <taxon>Eurotiales</taxon>
        <taxon>Aspergillaceae</taxon>
        <taxon>Aspergillus</taxon>
        <taxon>Aspergillus subgen. Circumdati</taxon>
    </lineage>
</organism>
<gene>
    <name evidence="8" type="ORF">P170DRAFT_457122</name>
</gene>
<keyword evidence="5" id="KW-0285">Flavoprotein</keyword>
<dbReference type="InterPro" id="IPR036188">
    <property type="entry name" value="FAD/NAD-bd_sf"/>
</dbReference>
<evidence type="ECO:0000313" key="9">
    <source>
        <dbReference type="Proteomes" id="UP000234275"/>
    </source>
</evidence>
<dbReference type="GO" id="GO:0016614">
    <property type="term" value="F:oxidoreductase activity, acting on CH-OH group of donors"/>
    <property type="evidence" value="ECO:0007669"/>
    <property type="project" value="InterPro"/>
</dbReference>
<dbReference type="PROSITE" id="PS00623">
    <property type="entry name" value="GMC_OXRED_1"/>
    <property type="match status" value="1"/>
</dbReference>
<dbReference type="Gene3D" id="3.50.50.60">
    <property type="entry name" value="FAD/NAD(P)-binding domain"/>
    <property type="match status" value="1"/>
</dbReference>
<dbReference type="InterPro" id="IPR007867">
    <property type="entry name" value="GMC_OxRtase_C"/>
</dbReference>
<dbReference type="PIRSF" id="PIRSF000137">
    <property type="entry name" value="Alcohol_oxidase"/>
    <property type="match status" value="1"/>
</dbReference>
<dbReference type="Gene3D" id="3.30.560.10">
    <property type="entry name" value="Glucose Oxidase, domain 3"/>
    <property type="match status" value="1"/>
</dbReference>
<dbReference type="SUPFAM" id="SSF54373">
    <property type="entry name" value="FAD-linked reductases, C-terminal domain"/>
    <property type="match status" value="1"/>
</dbReference>
<evidence type="ECO:0000256" key="3">
    <source>
        <dbReference type="PIRSR" id="PIRSR000137-1"/>
    </source>
</evidence>
<evidence type="ECO:0000256" key="4">
    <source>
        <dbReference type="PIRSR" id="PIRSR000137-2"/>
    </source>
</evidence>
<dbReference type="GO" id="GO:0044550">
    <property type="term" value="P:secondary metabolite biosynthetic process"/>
    <property type="evidence" value="ECO:0007669"/>
    <property type="project" value="TreeGrafter"/>
</dbReference>
<sequence>MHFRADSLDVTRLAVFVLLILHGNIRTYDYVVVGGGTAGIAVATRLAQMSFTVALVEAGGYYQGISLAPIPSSDLFRVGARPRIRSLIDWGFVAEPQPGANMRYIHYARGRCLGGSSAINFMIYQRPTRDSMAEWAATVNDSSYTWDRVLPYFKRSVHFTPPDFIGRFPNATPSYDPGAYDPKGGPLEVSFANFAMPFSSWMKLGMNAIGIDDIRDFNEGSLLGAQYCTVTVRPPDETRSSSQTAFLGKSKPPTMDIFTYTLAQKILFDSEKRATGVLVTDKSSASFELRAVREVVLSAGALQSPQLLMVSGIGPAPTLQDHGIPVIADLPGVGQNMWDHPFFGPSYRVQVVTFTEYVNDIWFTIWELIKWLSFGRGMGSSTGADFLAWEKIPTDLRMKFSNRTLTDLEQFPPDWPEAEYISGPGYVGAFADPVFEQPKDGYRYASILGVLVAPTSRGNVTIRSANMAHFPVINPNWLDTDTDQEVAIAMFKRIREAASTSVMAPVMIGPEYDPGSHVQTDDDILEYIRNSVMTIWHPACTCKMGRADDTMAVVDSEARVFGVERLRVVDASAFPILPPGHPQSTVYMLAEKISDVMIHGSNRSS</sequence>
<dbReference type="AlphaFoldDB" id="A0A2I2G0X1"/>
<dbReference type="GO" id="GO:0050660">
    <property type="term" value="F:flavin adenine dinucleotide binding"/>
    <property type="evidence" value="ECO:0007669"/>
    <property type="project" value="InterPro"/>
</dbReference>
<dbReference type="Proteomes" id="UP000234275">
    <property type="component" value="Unassembled WGS sequence"/>
</dbReference>
<comment type="cofactor">
    <cofactor evidence="4">
        <name>FAD</name>
        <dbReference type="ChEBI" id="CHEBI:57692"/>
    </cofactor>
</comment>
<keyword evidence="4 5" id="KW-0274">FAD</keyword>
<evidence type="ECO:0000313" key="8">
    <source>
        <dbReference type="EMBL" id="PLB46518.1"/>
    </source>
</evidence>
<evidence type="ECO:0000256" key="2">
    <source>
        <dbReference type="ARBA" id="ARBA00023180"/>
    </source>
</evidence>
<dbReference type="SUPFAM" id="SSF51905">
    <property type="entry name" value="FAD/NAD(P)-binding domain"/>
    <property type="match status" value="1"/>
</dbReference>
<dbReference type="EMBL" id="MSFO01000006">
    <property type="protein sequence ID" value="PLB46518.1"/>
    <property type="molecule type" value="Genomic_DNA"/>
</dbReference>
<dbReference type="VEuPathDB" id="FungiDB:P170DRAFT_457122"/>
<dbReference type="Pfam" id="PF00732">
    <property type="entry name" value="GMC_oxred_N"/>
    <property type="match status" value="1"/>
</dbReference>
<dbReference type="InterPro" id="IPR000172">
    <property type="entry name" value="GMC_OxRdtase_N"/>
</dbReference>
<comment type="similarity">
    <text evidence="1 5">Belongs to the GMC oxidoreductase family.</text>
</comment>
<dbReference type="PROSITE" id="PS00624">
    <property type="entry name" value="GMC_OXRED_2"/>
    <property type="match status" value="1"/>
</dbReference>
<dbReference type="Pfam" id="PF05199">
    <property type="entry name" value="GMC_oxred_C"/>
    <property type="match status" value="1"/>
</dbReference>
<proteinExistence type="inferred from homology"/>